<dbReference type="Proteomes" id="UP000572635">
    <property type="component" value="Unassembled WGS sequence"/>
</dbReference>
<keyword evidence="2 4" id="KW-0418">Kinase</keyword>
<evidence type="ECO:0000313" key="5">
    <source>
        <dbReference type="Proteomes" id="UP000572635"/>
    </source>
</evidence>
<dbReference type="SUPFAM" id="SSF53613">
    <property type="entry name" value="Ribokinase-like"/>
    <property type="match status" value="1"/>
</dbReference>
<reference evidence="4 5" key="1">
    <citation type="submission" date="2020-08" db="EMBL/GenBank/DDBJ databases">
        <title>Sequencing the genomes of 1000 actinobacteria strains.</title>
        <authorList>
            <person name="Klenk H.-P."/>
        </authorList>
    </citation>
    <scope>NUCLEOTIDE SEQUENCE [LARGE SCALE GENOMIC DNA]</scope>
    <source>
        <strain evidence="4 5">DSM 44551</strain>
    </source>
</reference>
<evidence type="ECO:0000259" key="3">
    <source>
        <dbReference type="Pfam" id="PF00294"/>
    </source>
</evidence>
<dbReference type="GO" id="GO:0016301">
    <property type="term" value="F:kinase activity"/>
    <property type="evidence" value="ECO:0007669"/>
    <property type="project" value="UniProtKB-KW"/>
</dbReference>
<proteinExistence type="predicted"/>
<dbReference type="InterPro" id="IPR011611">
    <property type="entry name" value="PfkB_dom"/>
</dbReference>
<dbReference type="Pfam" id="PF00294">
    <property type="entry name" value="PfkB"/>
    <property type="match status" value="1"/>
</dbReference>
<name>A0A7W8QMM4_9ACTN</name>
<dbReference type="Gene3D" id="3.40.1190.20">
    <property type="match status" value="1"/>
</dbReference>
<feature type="domain" description="Carbohydrate kinase PfkB" evidence="3">
    <location>
        <begin position="7"/>
        <end position="297"/>
    </location>
</feature>
<dbReference type="EMBL" id="JACHDB010000001">
    <property type="protein sequence ID" value="MBB5433243.1"/>
    <property type="molecule type" value="Genomic_DNA"/>
</dbReference>
<dbReference type="PANTHER" id="PTHR10584:SF167">
    <property type="entry name" value="PFKB DOMAIN PROTEIN"/>
    <property type="match status" value="1"/>
</dbReference>
<dbReference type="RefSeq" id="WP_184392817.1">
    <property type="nucleotide sequence ID" value="NZ_BAAAJD010000168.1"/>
</dbReference>
<gene>
    <name evidence="4" type="ORF">HDA36_003327</name>
</gene>
<evidence type="ECO:0000313" key="4">
    <source>
        <dbReference type="EMBL" id="MBB5433243.1"/>
    </source>
</evidence>
<dbReference type="InterPro" id="IPR029056">
    <property type="entry name" value="Ribokinase-like"/>
</dbReference>
<dbReference type="AlphaFoldDB" id="A0A7W8QMM4"/>
<keyword evidence="5" id="KW-1185">Reference proteome</keyword>
<accession>A0A7W8QMM4</accession>
<organism evidence="4 5">
    <name type="scientific">Nocardiopsis composta</name>
    <dbReference type="NCBI Taxonomy" id="157465"/>
    <lineage>
        <taxon>Bacteria</taxon>
        <taxon>Bacillati</taxon>
        <taxon>Actinomycetota</taxon>
        <taxon>Actinomycetes</taxon>
        <taxon>Streptosporangiales</taxon>
        <taxon>Nocardiopsidaceae</taxon>
        <taxon>Nocardiopsis</taxon>
    </lineage>
</organism>
<comment type="caution">
    <text evidence="4">The sequence shown here is derived from an EMBL/GenBank/DDBJ whole genome shotgun (WGS) entry which is preliminary data.</text>
</comment>
<keyword evidence="1" id="KW-0808">Transferase</keyword>
<evidence type="ECO:0000256" key="2">
    <source>
        <dbReference type="ARBA" id="ARBA00022777"/>
    </source>
</evidence>
<dbReference type="PANTHER" id="PTHR10584">
    <property type="entry name" value="SUGAR KINASE"/>
    <property type="match status" value="1"/>
</dbReference>
<evidence type="ECO:0000256" key="1">
    <source>
        <dbReference type="ARBA" id="ARBA00022679"/>
    </source>
</evidence>
<sequence>MAARPRLFHVGAVIADVVLDVDALPEPGGDVFATASRTLPGGGFNVMAAAARAGMPVVYGGAHGTGPYGDMAREALRAEGVAVAHPPKPGTDTGFCVALVDSSAERTFVTSLGAEGELTLDELRALRPAPGDFVYAVGYALMSGPRTGDLLAWIGGLPEGVRLVFDPAPVVGEIGGEALAAVLGRTDVLSLNAREAAITTGTADTGRAAALLAGRIRGGGTVVLRDAADGCLVAGAGAEPVRVPGFPVRAVDTNGAGDAHVGVFTAALAAGLDPVRAARRANAAAAIAVTRRGPATAPDAAELDRFLVGRATPAL</sequence>
<protein>
    <submittedName>
        <fullName evidence="4">Sugar/nucleoside kinase (Ribokinase family)</fullName>
    </submittedName>
</protein>